<evidence type="ECO:0000259" key="2">
    <source>
        <dbReference type="Pfam" id="PF26617"/>
    </source>
</evidence>
<feature type="compositionally biased region" description="Polar residues" evidence="1">
    <location>
        <begin position="182"/>
        <end position="195"/>
    </location>
</feature>
<organism evidence="3 4">
    <name type="scientific">Lactarius akahatsu</name>
    <dbReference type="NCBI Taxonomy" id="416441"/>
    <lineage>
        <taxon>Eukaryota</taxon>
        <taxon>Fungi</taxon>
        <taxon>Dikarya</taxon>
        <taxon>Basidiomycota</taxon>
        <taxon>Agaricomycotina</taxon>
        <taxon>Agaricomycetes</taxon>
        <taxon>Russulales</taxon>
        <taxon>Russulaceae</taxon>
        <taxon>Lactarius</taxon>
    </lineage>
</organism>
<gene>
    <name evidence="3" type="ORF">EDB92DRAFT_1894249</name>
</gene>
<evidence type="ECO:0000313" key="3">
    <source>
        <dbReference type="EMBL" id="KAH8982382.1"/>
    </source>
</evidence>
<dbReference type="Pfam" id="PF26617">
    <property type="entry name" value="CcmS-like"/>
    <property type="match status" value="1"/>
</dbReference>
<accession>A0AAD4L6I0</accession>
<protein>
    <recommendedName>
        <fullName evidence="2">CcmS related domain-containing protein</fullName>
    </recommendedName>
</protein>
<feature type="compositionally biased region" description="Basic residues" evidence="1">
    <location>
        <begin position="1"/>
        <end position="11"/>
    </location>
</feature>
<comment type="caution">
    <text evidence="3">The sequence shown here is derived from an EMBL/GenBank/DDBJ whole genome shotgun (WGS) entry which is preliminary data.</text>
</comment>
<feature type="region of interest" description="Disordered" evidence="1">
    <location>
        <begin position="1"/>
        <end position="348"/>
    </location>
</feature>
<reference evidence="3" key="1">
    <citation type="submission" date="2022-01" db="EMBL/GenBank/DDBJ databases">
        <title>Comparative genomics reveals a dynamic genome evolution in the ectomycorrhizal milk-cap (Lactarius) mushrooms.</title>
        <authorList>
            <consortium name="DOE Joint Genome Institute"/>
            <person name="Lebreton A."/>
            <person name="Tang N."/>
            <person name="Kuo A."/>
            <person name="LaButti K."/>
            <person name="Drula E."/>
            <person name="Barry K."/>
            <person name="Clum A."/>
            <person name="Lipzen A."/>
            <person name="Mousain D."/>
            <person name="Ng V."/>
            <person name="Wang R."/>
            <person name="Wang X."/>
            <person name="Dai Y."/>
            <person name="Henrissat B."/>
            <person name="Grigoriev I.V."/>
            <person name="Guerin-Laguette A."/>
            <person name="Yu F."/>
            <person name="Martin F.M."/>
        </authorList>
    </citation>
    <scope>NUCLEOTIDE SEQUENCE</scope>
    <source>
        <strain evidence="3">QP</strain>
    </source>
</reference>
<keyword evidence="4" id="KW-1185">Reference proteome</keyword>
<feature type="compositionally biased region" description="Basic residues" evidence="1">
    <location>
        <begin position="256"/>
        <end position="266"/>
    </location>
</feature>
<feature type="compositionally biased region" description="Low complexity" evidence="1">
    <location>
        <begin position="157"/>
        <end position="170"/>
    </location>
</feature>
<feature type="compositionally biased region" description="Polar residues" evidence="1">
    <location>
        <begin position="239"/>
        <end position="255"/>
    </location>
</feature>
<dbReference type="AlphaFoldDB" id="A0AAD4L6I0"/>
<feature type="domain" description="CcmS related" evidence="2">
    <location>
        <begin position="420"/>
        <end position="550"/>
    </location>
</feature>
<feature type="compositionally biased region" description="Polar residues" evidence="1">
    <location>
        <begin position="104"/>
        <end position="113"/>
    </location>
</feature>
<evidence type="ECO:0000313" key="4">
    <source>
        <dbReference type="Proteomes" id="UP001201163"/>
    </source>
</evidence>
<name>A0AAD4L6I0_9AGAM</name>
<feature type="compositionally biased region" description="Pro residues" evidence="1">
    <location>
        <begin position="146"/>
        <end position="156"/>
    </location>
</feature>
<dbReference type="Proteomes" id="UP001201163">
    <property type="component" value="Unassembled WGS sequence"/>
</dbReference>
<dbReference type="EMBL" id="JAKELL010000100">
    <property type="protein sequence ID" value="KAH8982382.1"/>
    <property type="molecule type" value="Genomic_DNA"/>
</dbReference>
<dbReference type="InterPro" id="IPR058258">
    <property type="entry name" value="CcmS-like"/>
</dbReference>
<sequence length="621" mass="69023">MPRPKKGKARAPHQAPEGGEDEGILEPIPEDPAGYEGWDNRGQGGETWQGEGTRWADGGGDDQGYAYGDHTDQWGQYPNAQAGEWPRDTPPAHYPHPQQEWVAPTTSPVNTPATADPASGWTTWGRTHQGAYVPRIPRASPQQPTMAPPQPTPPSRPRNNSGGNAGGTTSWQNWGAEAAANGYQSPPQATGTPYGQQHRVAFASNDSYVPTGDRAEMTPQAQRMIFESILSSRGGAPKQPQQRSGRSTAQNSVHTSKQHKKSKRERRAQEQNPQHDWGGQQENPGWGPPDNSGWEREESRWPGEQQDTGWGEKEAPAWEQQWGAGDAERADPDGEGYADGDGWNDAAGRRNYRQTVSSAFVPAPTGHSPYPMPSRTMAYANGNAEDTLDAISPGLSRQSNTISDYANLQFLESYGEALKPVENAFFGRQRKARDRIHWQFPHDKDERVVHALEWLYDNAHGIGAFGLNKFLQTRERGALFINASYDAPAGIGPALDWLTYEDVVETRDRLLQESVGYYDPGMQVIVFVLLPSKTGNSLAMWRRKVAVPNSVRLSHLREIELAKAALRKDYPVLVDEIRPLPYRPTSLPSQSVPPQLLLPLKPKKKKKGFFRRLFRIFKIVW</sequence>
<proteinExistence type="predicted"/>
<evidence type="ECO:0000256" key="1">
    <source>
        <dbReference type="SAM" id="MobiDB-lite"/>
    </source>
</evidence>